<evidence type="ECO:0000313" key="3">
    <source>
        <dbReference type="Proteomes" id="UP001168990"/>
    </source>
</evidence>
<dbReference type="InterPro" id="IPR013584">
    <property type="entry name" value="RAP"/>
</dbReference>
<proteinExistence type="predicted"/>
<reference evidence="2" key="1">
    <citation type="journal article" date="2023" name="bioRxiv">
        <title>Scaffold-level genome assemblies of two parasitoid biocontrol wasps reveal the parthenogenesis mechanism and an associated novel virus.</title>
        <authorList>
            <person name="Inwood S."/>
            <person name="Skelly J."/>
            <person name="Guhlin J."/>
            <person name="Harrop T."/>
            <person name="Goldson S."/>
            <person name="Dearden P."/>
        </authorList>
    </citation>
    <scope>NUCLEOTIDE SEQUENCE</scope>
    <source>
        <strain evidence="2">Irish</strain>
        <tissue evidence="2">Whole body</tissue>
    </source>
</reference>
<keyword evidence="3" id="KW-1185">Reference proteome</keyword>
<name>A0AA39KWB8_9HYME</name>
<sequence>MFTRRLHLLFNKQIQKTYCKFHASNHFRKVNLTFAHYCSLKYNNVYLKSQILCIHSKRSNSNLSSVKENDIDDVDDSININNCEPSPTMTENAFSYSILCNSDKYNKTIVPRITPVENIPHNVIEEILAKNYDDFSSTELLEDFKTLSLYARLNSIEPSNVHSKLVNLLSNYVPTFSDDQLTDLLKYMELWHLIGLHSRKGVFKKLFSTIDETLLIRLNDLTVDQMLMNCDLIYHLKNFRNSKFLYKVMMKLGTKPKKLSAENYVHYMYLFTVTREPAINMYELEYSLESIVDKYSGDELGIIALAFFKTKTPIRNPALLDKMINKCICDMNHMGEIAISAIMKITRYSIKLNSMDLFRDLIRAFRPRINGVSAPSLVHAGHAAATVLIYEKKIINEIIERFIDHIPRARAKDLERILYVLVMYKYPKDSPQYELILKELRNPARSDEFTTFHKSYISSLMYLSHAGIYPLDIIHRVMQPDYLRDMYKNNSYRVGHPYLFIENSLQIEAPEYKGPTLPPKMRNYLVKKYSALLFKSDNEDVQIQSHQKFTSEVILCSRELLGSDKLFIDQLLPHYQRADIVLCMDDENNFVPPQQFITELPVGTIKYPPKVPRGYKWISLVLASQNHIYRNTIIPCGTFNSKLRQLEKIGYTPVTLIWSLWQKSKTVEAKKKYIHDLLLKQHTYGSN</sequence>
<protein>
    <recommendedName>
        <fullName evidence="1">RAP domain-containing protein</fullName>
    </recommendedName>
</protein>
<comment type="caution">
    <text evidence="2">The sequence shown here is derived from an EMBL/GenBank/DDBJ whole genome shotgun (WGS) entry which is preliminary data.</text>
</comment>
<reference evidence="2" key="2">
    <citation type="submission" date="2023-03" db="EMBL/GenBank/DDBJ databases">
        <authorList>
            <person name="Inwood S.N."/>
            <person name="Skelly J.G."/>
            <person name="Guhlin J."/>
            <person name="Harrop T.W.R."/>
            <person name="Goldson S.G."/>
            <person name="Dearden P.K."/>
        </authorList>
    </citation>
    <scope>NUCLEOTIDE SEQUENCE</scope>
    <source>
        <strain evidence="2">Irish</strain>
        <tissue evidence="2">Whole body</tissue>
    </source>
</reference>
<feature type="domain" description="RAP" evidence="1">
    <location>
        <begin position="620"/>
        <end position="677"/>
    </location>
</feature>
<dbReference type="AlphaFoldDB" id="A0AA39KWB8"/>
<organism evidence="2 3">
    <name type="scientific">Microctonus aethiopoides</name>
    <dbReference type="NCBI Taxonomy" id="144406"/>
    <lineage>
        <taxon>Eukaryota</taxon>
        <taxon>Metazoa</taxon>
        <taxon>Ecdysozoa</taxon>
        <taxon>Arthropoda</taxon>
        <taxon>Hexapoda</taxon>
        <taxon>Insecta</taxon>
        <taxon>Pterygota</taxon>
        <taxon>Neoptera</taxon>
        <taxon>Endopterygota</taxon>
        <taxon>Hymenoptera</taxon>
        <taxon>Apocrita</taxon>
        <taxon>Ichneumonoidea</taxon>
        <taxon>Braconidae</taxon>
        <taxon>Euphorinae</taxon>
        <taxon>Microctonus</taxon>
    </lineage>
</organism>
<dbReference type="SMART" id="SM00952">
    <property type="entry name" value="RAP"/>
    <property type="match status" value="1"/>
</dbReference>
<gene>
    <name evidence="2" type="ORF">PV328_000344</name>
</gene>
<accession>A0AA39KWB8</accession>
<dbReference type="EMBL" id="JAQQBS010000001">
    <property type="protein sequence ID" value="KAK0176185.1"/>
    <property type="molecule type" value="Genomic_DNA"/>
</dbReference>
<evidence type="ECO:0000313" key="2">
    <source>
        <dbReference type="EMBL" id="KAK0176185.1"/>
    </source>
</evidence>
<dbReference type="Proteomes" id="UP001168990">
    <property type="component" value="Unassembled WGS sequence"/>
</dbReference>
<evidence type="ECO:0000259" key="1">
    <source>
        <dbReference type="SMART" id="SM00952"/>
    </source>
</evidence>